<dbReference type="InterPro" id="IPR009057">
    <property type="entry name" value="Homeodomain-like_sf"/>
</dbReference>
<feature type="domain" description="HTH araC/xylS-type" evidence="4">
    <location>
        <begin position="201"/>
        <end position="299"/>
    </location>
</feature>
<keyword evidence="3" id="KW-0804">Transcription</keyword>
<dbReference type="Pfam" id="PF12833">
    <property type="entry name" value="HTH_18"/>
    <property type="match status" value="1"/>
</dbReference>
<evidence type="ECO:0000313" key="5">
    <source>
        <dbReference type="EMBL" id="MBF6637023.1"/>
    </source>
</evidence>
<accession>A0AA40X1G8</accession>
<keyword evidence="2" id="KW-0238">DNA-binding</keyword>
<protein>
    <submittedName>
        <fullName evidence="5">AraC family transcriptional regulator</fullName>
    </submittedName>
</protein>
<dbReference type="PANTHER" id="PTHR46796:SF13">
    <property type="entry name" value="HTH-TYPE TRANSCRIPTIONAL ACTIVATOR RHAS"/>
    <property type="match status" value="1"/>
</dbReference>
<evidence type="ECO:0000256" key="2">
    <source>
        <dbReference type="ARBA" id="ARBA00023125"/>
    </source>
</evidence>
<evidence type="ECO:0000259" key="4">
    <source>
        <dbReference type="PROSITE" id="PS01124"/>
    </source>
</evidence>
<evidence type="ECO:0000313" key="6">
    <source>
        <dbReference type="Proteomes" id="UP000705283"/>
    </source>
</evidence>
<dbReference type="Gene3D" id="1.10.10.60">
    <property type="entry name" value="Homeodomain-like"/>
    <property type="match status" value="2"/>
</dbReference>
<organism evidence="5 6">
    <name type="scientific">Rouxiella silvae</name>
    <dbReference type="NCBI Taxonomy" id="1646373"/>
    <lineage>
        <taxon>Bacteria</taxon>
        <taxon>Pseudomonadati</taxon>
        <taxon>Pseudomonadota</taxon>
        <taxon>Gammaproteobacteria</taxon>
        <taxon>Enterobacterales</taxon>
        <taxon>Yersiniaceae</taxon>
        <taxon>Rouxiella</taxon>
    </lineage>
</organism>
<dbReference type="GO" id="GO:0043565">
    <property type="term" value="F:sequence-specific DNA binding"/>
    <property type="evidence" value="ECO:0007669"/>
    <property type="project" value="InterPro"/>
</dbReference>
<dbReference type="Proteomes" id="UP000705283">
    <property type="component" value="Unassembled WGS sequence"/>
</dbReference>
<reference evidence="5" key="1">
    <citation type="submission" date="2020-11" db="EMBL/GenBank/DDBJ databases">
        <authorList>
            <person name="Lee S.D."/>
        </authorList>
    </citation>
    <scope>NUCLEOTIDE SEQUENCE</scope>
    <source>
        <strain evidence="5">SAP-2</strain>
    </source>
</reference>
<dbReference type="SMART" id="SM00342">
    <property type="entry name" value="HTH_ARAC"/>
    <property type="match status" value="1"/>
</dbReference>
<comment type="caution">
    <text evidence="5">The sequence shown here is derived from an EMBL/GenBank/DDBJ whole genome shotgun (WGS) entry which is preliminary data.</text>
</comment>
<dbReference type="AlphaFoldDB" id="A0AA40X1G8"/>
<evidence type="ECO:0000256" key="1">
    <source>
        <dbReference type="ARBA" id="ARBA00023015"/>
    </source>
</evidence>
<dbReference type="PANTHER" id="PTHR46796">
    <property type="entry name" value="HTH-TYPE TRANSCRIPTIONAL ACTIVATOR RHAS-RELATED"/>
    <property type="match status" value="1"/>
</dbReference>
<name>A0AA40X1G8_9GAMM</name>
<dbReference type="InterPro" id="IPR050204">
    <property type="entry name" value="AraC_XylS_family_regulators"/>
</dbReference>
<reference evidence="5" key="2">
    <citation type="submission" date="2022-09" db="EMBL/GenBank/DDBJ databases">
        <title>Rouxiella aceris sp. nov., isolated from tree sap and emended description of the genus Rhouxiella.</title>
        <authorList>
            <person name="Kim I.S."/>
        </authorList>
    </citation>
    <scope>NUCLEOTIDE SEQUENCE</scope>
    <source>
        <strain evidence="5">SAP-2</strain>
    </source>
</reference>
<dbReference type="InterPro" id="IPR018060">
    <property type="entry name" value="HTH_AraC"/>
</dbReference>
<dbReference type="InterPro" id="IPR032783">
    <property type="entry name" value="AraC_lig"/>
</dbReference>
<dbReference type="InterPro" id="IPR020449">
    <property type="entry name" value="Tscrpt_reg_AraC-type_HTH"/>
</dbReference>
<sequence length="308" mass="34014">MDPLSDVLSQLNADKAYVVGLRTGGDWGMHFPPPANIKFNAVVEGSCWLTVEGEPAPIYLRPGDCFILTRPRAFILASSLDRVTENAVELFRNAVKGVLQYGSEQDFFMIGGRFNYGQEARLLLDSLPAVAVVNAHTDSAPILRWALALLVQELSNASPGGAMMAQQLGNIMLIQVLRQYLGVEQDSPAGWLFALSDPRVNSALEAMHAEPAKRWSVQQLADIAGVSRSTFALSFKQKVGFGPLEYLLRWRMQLASRRLALGNVTVSAVAQSLGYDSDSAFSNAFKRIMHCSPRQYRERQREHTPSRS</sequence>
<evidence type="ECO:0000256" key="3">
    <source>
        <dbReference type="ARBA" id="ARBA00023163"/>
    </source>
</evidence>
<dbReference type="Pfam" id="PF12852">
    <property type="entry name" value="Cupin_6"/>
    <property type="match status" value="1"/>
</dbReference>
<gene>
    <name evidence="5" type="ORF">ITX54_10215</name>
</gene>
<keyword evidence="1" id="KW-0805">Transcription regulation</keyword>
<dbReference type="SUPFAM" id="SSF46689">
    <property type="entry name" value="Homeodomain-like"/>
    <property type="match status" value="2"/>
</dbReference>
<dbReference type="EMBL" id="JADMKS010000004">
    <property type="protein sequence ID" value="MBF6637023.1"/>
    <property type="molecule type" value="Genomic_DNA"/>
</dbReference>
<dbReference type="PROSITE" id="PS01124">
    <property type="entry name" value="HTH_ARAC_FAMILY_2"/>
    <property type="match status" value="1"/>
</dbReference>
<dbReference type="PRINTS" id="PR00032">
    <property type="entry name" value="HTHARAC"/>
</dbReference>
<dbReference type="GO" id="GO:0003700">
    <property type="term" value="F:DNA-binding transcription factor activity"/>
    <property type="evidence" value="ECO:0007669"/>
    <property type="project" value="InterPro"/>
</dbReference>
<proteinExistence type="predicted"/>
<dbReference type="RefSeq" id="WP_194977953.1">
    <property type="nucleotide sequence ID" value="NZ_JADMKS010000004.1"/>
</dbReference>